<evidence type="ECO:0000313" key="2">
    <source>
        <dbReference type="EMBL" id="VDK19903.1"/>
    </source>
</evidence>
<gene>
    <name evidence="2" type="ORF">ASIM_LOCUS2374</name>
</gene>
<dbReference type="InterPro" id="IPR052774">
    <property type="entry name" value="Celegans_DevNeuronal_Protein"/>
</dbReference>
<dbReference type="Gene3D" id="3.50.4.10">
    <property type="entry name" value="Hepatocyte Growth Factor"/>
    <property type="match status" value="1"/>
</dbReference>
<keyword evidence="3" id="KW-1185">Reference proteome</keyword>
<reference evidence="4" key="1">
    <citation type="submission" date="2017-02" db="UniProtKB">
        <authorList>
            <consortium name="WormBaseParasite"/>
        </authorList>
    </citation>
    <scope>IDENTIFICATION</scope>
</reference>
<name>A0A0M3J4P1_ANISI</name>
<accession>A0A0M3J4P1</accession>
<dbReference type="PANTHER" id="PTHR47327">
    <property type="entry name" value="FI18240P1-RELATED"/>
    <property type="match status" value="1"/>
</dbReference>
<dbReference type="InterPro" id="IPR003609">
    <property type="entry name" value="Pan_app"/>
</dbReference>
<dbReference type="PANTHER" id="PTHR47327:SF17">
    <property type="entry name" value="CUTICLIN-LIKE"/>
    <property type="match status" value="1"/>
</dbReference>
<dbReference type="CDD" id="cd01099">
    <property type="entry name" value="PAN_AP_HGF"/>
    <property type="match status" value="1"/>
</dbReference>
<reference evidence="2 3" key="2">
    <citation type="submission" date="2018-11" db="EMBL/GenBank/DDBJ databases">
        <authorList>
            <consortium name="Pathogen Informatics"/>
        </authorList>
    </citation>
    <scope>NUCLEOTIDE SEQUENCE [LARGE SCALE GENOMIC DNA]</scope>
</reference>
<dbReference type="SUPFAM" id="SSF57414">
    <property type="entry name" value="Hairpin loop containing domain-like"/>
    <property type="match status" value="1"/>
</dbReference>
<evidence type="ECO:0000313" key="3">
    <source>
        <dbReference type="Proteomes" id="UP000267096"/>
    </source>
</evidence>
<dbReference type="AlphaFoldDB" id="A0A0M3J4P1"/>
<proteinExistence type="predicted"/>
<dbReference type="Proteomes" id="UP000267096">
    <property type="component" value="Unassembled WGS sequence"/>
</dbReference>
<organism evidence="4">
    <name type="scientific">Anisakis simplex</name>
    <name type="common">Herring worm</name>
    <dbReference type="NCBI Taxonomy" id="6269"/>
    <lineage>
        <taxon>Eukaryota</taxon>
        <taxon>Metazoa</taxon>
        <taxon>Ecdysozoa</taxon>
        <taxon>Nematoda</taxon>
        <taxon>Chromadorea</taxon>
        <taxon>Rhabditida</taxon>
        <taxon>Spirurina</taxon>
        <taxon>Ascaridomorpha</taxon>
        <taxon>Ascaridoidea</taxon>
        <taxon>Anisakidae</taxon>
        <taxon>Anisakis</taxon>
        <taxon>Anisakis simplex complex</taxon>
    </lineage>
</organism>
<dbReference type="EMBL" id="UYRR01003126">
    <property type="protein sequence ID" value="VDK19903.1"/>
    <property type="molecule type" value="Genomic_DNA"/>
</dbReference>
<evidence type="ECO:0000313" key="4">
    <source>
        <dbReference type="WBParaSite" id="ASIM_0000251301-mRNA-1"/>
    </source>
</evidence>
<evidence type="ECO:0000259" key="1">
    <source>
        <dbReference type="PROSITE" id="PS50948"/>
    </source>
</evidence>
<dbReference type="OrthoDB" id="5855871at2759"/>
<feature type="domain" description="Apple" evidence="1">
    <location>
        <begin position="44"/>
        <end position="126"/>
    </location>
</feature>
<dbReference type="SMART" id="SM00473">
    <property type="entry name" value="PAN_AP"/>
    <property type="match status" value="1"/>
</dbReference>
<protein>
    <submittedName>
        <fullName evidence="4">Apple domain-containing protein</fullName>
    </submittedName>
</protein>
<dbReference type="Pfam" id="PF00024">
    <property type="entry name" value="PAN_1"/>
    <property type="match status" value="1"/>
</dbReference>
<dbReference type="PROSITE" id="PS50948">
    <property type="entry name" value="PAN"/>
    <property type="match status" value="1"/>
</dbReference>
<dbReference type="GO" id="GO:0009653">
    <property type="term" value="P:anatomical structure morphogenesis"/>
    <property type="evidence" value="ECO:0007669"/>
    <property type="project" value="TreeGrafter"/>
</dbReference>
<sequence length="130" mass="15121">MKCYLSQIAIQSVHTKQKYFKRSTHVDLYENNCAFRDTLNAARCHFQRVHSSGLTDVFDERLSKVESVEDCERLCLRWRDGMCRSYTYDKSGHICYLSHVTSRSLGLNPLDFMTNSNLSTADLDDCFQCE</sequence>
<dbReference type="WBParaSite" id="ASIM_0000251301-mRNA-1">
    <property type="protein sequence ID" value="ASIM_0000251301-mRNA-1"/>
    <property type="gene ID" value="ASIM_0000251301"/>
</dbReference>